<keyword evidence="2" id="KW-1185">Reference proteome</keyword>
<dbReference type="Proteomes" id="UP000538292">
    <property type="component" value="Unassembled WGS sequence"/>
</dbReference>
<name>A0A7W1XPK3_9BACL</name>
<proteinExistence type="predicted"/>
<evidence type="ECO:0000313" key="1">
    <source>
        <dbReference type="EMBL" id="MBA4600869.1"/>
    </source>
</evidence>
<sequence length="267" mass="31502">MDQAQVRKWTERYLHLYGCQIIESTPTCLVTQLSVLADKDLLNRPFYWMYVEKMGIKPNPVQLCLIFEPDSHPPDIKGELFYFGAPRFRKMLESAQKHGKFVRLYEVPKWHPPQSPPKPYSPWLGINYKISYICDQKKDRLCHLGINLLNGEVAESFYETVAGRKWSSHIPPNRHVPAQRLSLMEAVGELEFYLEEQIKQEDLTWARKAKKRFSAELAQLNSYYPENIQQNEELLKEKKQQEQELVWQYHPRIEISVINAGLFYLES</sequence>
<protein>
    <submittedName>
        <fullName evidence="1">Uncharacterized protein</fullName>
    </submittedName>
</protein>
<dbReference type="AlphaFoldDB" id="A0A7W1XPK3"/>
<reference evidence="1 2" key="1">
    <citation type="submission" date="2020-07" db="EMBL/GenBank/DDBJ databases">
        <title>Thermoactinomyces phylogeny.</title>
        <authorList>
            <person name="Dunlap C."/>
        </authorList>
    </citation>
    <scope>NUCLEOTIDE SEQUENCE [LARGE SCALE GENOMIC DNA]</scope>
    <source>
        <strain evidence="1 2">AMNI-1</strain>
    </source>
</reference>
<organism evidence="1 2">
    <name type="scientific">Thermoactinomyces mirandus</name>
    <dbReference type="NCBI Taxonomy" id="2756294"/>
    <lineage>
        <taxon>Bacteria</taxon>
        <taxon>Bacillati</taxon>
        <taxon>Bacillota</taxon>
        <taxon>Bacilli</taxon>
        <taxon>Bacillales</taxon>
        <taxon>Thermoactinomycetaceae</taxon>
        <taxon>Thermoactinomyces</taxon>
    </lineage>
</organism>
<dbReference type="EMBL" id="JACEOL010000002">
    <property type="protein sequence ID" value="MBA4600869.1"/>
    <property type="molecule type" value="Genomic_DNA"/>
</dbReference>
<dbReference type="Pfam" id="PF11079">
    <property type="entry name" value="YqhG"/>
    <property type="match status" value="1"/>
</dbReference>
<dbReference type="InterPro" id="IPR024562">
    <property type="entry name" value="YqhG"/>
</dbReference>
<gene>
    <name evidence="1" type="ORF">H2C83_00720</name>
</gene>
<comment type="caution">
    <text evidence="1">The sequence shown here is derived from an EMBL/GenBank/DDBJ whole genome shotgun (WGS) entry which is preliminary data.</text>
</comment>
<evidence type="ECO:0000313" key="2">
    <source>
        <dbReference type="Proteomes" id="UP000538292"/>
    </source>
</evidence>
<accession>A0A7W1XPK3</accession>
<dbReference type="RefSeq" id="WP_181736782.1">
    <property type="nucleotide sequence ID" value="NZ_JACEOL010000002.1"/>
</dbReference>